<dbReference type="EMBL" id="PYOJ01000043">
    <property type="protein sequence ID" value="PSV86851.1"/>
    <property type="molecule type" value="Genomic_DNA"/>
</dbReference>
<evidence type="ECO:0000313" key="3">
    <source>
        <dbReference type="Proteomes" id="UP000240410"/>
    </source>
</evidence>
<feature type="compositionally biased region" description="Polar residues" evidence="1">
    <location>
        <begin position="43"/>
        <end position="53"/>
    </location>
</feature>
<protein>
    <submittedName>
        <fullName evidence="2">Uncharacterized protein</fullName>
    </submittedName>
</protein>
<evidence type="ECO:0000313" key="2">
    <source>
        <dbReference type="EMBL" id="PSV86851.1"/>
    </source>
</evidence>
<gene>
    <name evidence="2" type="ORF">CTM89_19965</name>
</gene>
<feature type="compositionally biased region" description="Basic and acidic residues" evidence="1">
    <location>
        <begin position="30"/>
        <end position="42"/>
    </location>
</feature>
<organism evidence="2 3">
    <name type="scientific">Photobacterium leiognathi</name>
    <dbReference type="NCBI Taxonomy" id="553611"/>
    <lineage>
        <taxon>Bacteria</taxon>
        <taxon>Pseudomonadati</taxon>
        <taxon>Pseudomonadota</taxon>
        <taxon>Gammaproteobacteria</taxon>
        <taxon>Vibrionales</taxon>
        <taxon>Vibrionaceae</taxon>
        <taxon>Photobacterium</taxon>
    </lineage>
</organism>
<dbReference type="Proteomes" id="UP000240410">
    <property type="component" value="Unassembled WGS sequence"/>
</dbReference>
<evidence type="ECO:0000256" key="1">
    <source>
        <dbReference type="SAM" id="MobiDB-lite"/>
    </source>
</evidence>
<dbReference type="OrthoDB" id="6388164at2"/>
<dbReference type="RefSeq" id="WP_107277481.1">
    <property type="nucleotide sequence ID" value="NZ_PYOJ01000043.1"/>
</dbReference>
<dbReference type="AlphaFoldDB" id="A0A2T3M500"/>
<sequence>MPEAPVQGESQDACWCEVADESVVVNKARPEKPSNGVEDKTELTISNMSNGAPVSQKPMGVAKGGSTF</sequence>
<feature type="region of interest" description="Disordered" evidence="1">
    <location>
        <begin position="30"/>
        <end position="68"/>
    </location>
</feature>
<proteinExistence type="predicted"/>
<comment type="caution">
    <text evidence="2">The sequence shown here is derived from an EMBL/GenBank/DDBJ whole genome shotgun (WGS) entry which is preliminary data.</text>
</comment>
<reference evidence="2 3" key="1">
    <citation type="submission" date="2018-03" db="EMBL/GenBank/DDBJ databases">
        <title>Whole genome sequencing of Histamine producing bacteria.</title>
        <authorList>
            <person name="Butler K."/>
        </authorList>
    </citation>
    <scope>NUCLEOTIDE SEQUENCE [LARGE SCALE GENOMIC DNA]</scope>
    <source>
        <strain evidence="2 3">ATCC 33979</strain>
    </source>
</reference>
<name>A0A2T3M500_PHOLE</name>
<accession>A0A2T3M500</accession>